<gene>
    <name evidence="2" type="ORF">LCGC14_2486760</name>
</gene>
<protein>
    <submittedName>
        <fullName evidence="2">Uncharacterized protein</fullName>
    </submittedName>
</protein>
<organism evidence="2">
    <name type="scientific">marine sediment metagenome</name>
    <dbReference type="NCBI Taxonomy" id="412755"/>
    <lineage>
        <taxon>unclassified sequences</taxon>
        <taxon>metagenomes</taxon>
        <taxon>ecological metagenomes</taxon>
    </lineage>
</organism>
<evidence type="ECO:0000256" key="1">
    <source>
        <dbReference type="SAM" id="MobiDB-lite"/>
    </source>
</evidence>
<feature type="compositionally biased region" description="Polar residues" evidence="1">
    <location>
        <begin position="29"/>
        <end position="38"/>
    </location>
</feature>
<dbReference type="AlphaFoldDB" id="A0A0F9DZP7"/>
<dbReference type="EMBL" id="LAZR01039306">
    <property type="protein sequence ID" value="KKL17318.1"/>
    <property type="molecule type" value="Genomic_DNA"/>
</dbReference>
<comment type="caution">
    <text evidence="2">The sequence shown here is derived from an EMBL/GenBank/DDBJ whole genome shotgun (WGS) entry which is preliminary data.</text>
</comment>
<proteinExistence type="predicted"/>
<sequence>MPELTAEELKAKKEAEEKASLLAKEKATQETLTNQQKDPVTKPGELTDAQKLRIYEIQQKTVREQGARLTATERELAELKAKADEVSKPSVEDEAKAFYANPRKVIMEVMEEVVAPLNVFKDRFENETEYTKIKRGLMANPVYAQHLGNPQFAAIVDELIAEGQRTTGNVNEGMVEAAIKHTIGSIVTGDVVLAAVPGSEVVTEKGKETKVEDQLIPPYLAPSSPPYKEKETVKQYRDLTENEARLARERGQTKEQYLDWLEVDPADVIDSKIGIPTKKEDK</sequence>
<feature type="region of interest" description="Disordered" evidence="1">
    <location>
        <begin position="25"/>
        <end position="45"/>
    </location>
</feature>
<name>A0A0F9DZP7_9ZZZZ</name>
<evidence type="ECO:0000313" key="2">
    <source>
        <dbReference type="EMBL" id="KKL17318.1"/>
    </source>
</evidence>
<reference evidence="2" key="1">
    <citation type="journal article" date="2015" name="Nature">
        <title>Complex archaea that bridge the gap between prokaryotes and eukaryotes.</title>
        <authorList>
            <person name="Spang A."/>
            <person name="Saw J.H."/>
            <person name="Jorgensen S.L."/>
            <person name="Zaremba-Niedzwiedzka K."/>
            <person name="Martijn J."/>
            <person name="Lind A.E."/>
            <person name="van Eijk R."/>
            <person name="Schleper C."/>
            <person name="Guy L."/>
            <person name="Ettema T.J."/>
        </authorList>
    </citation>
    <scope>NUCLEOTIDE SEQUENCE</scope>
</reference>
<accession>A0A0F9DZP7</accession>